<dbReference type="Proteomes" id="UP000294558">
    <property type="component" value="Unassembled WGS sequence"/>
</dbReference>
<evidence type="ECO:0000256" key="1">
    <source>
        <dbReference type="ARBA" id="ARBA00005896"/>
    </source>
</evidence>
<keyword evidence="4" id="KW-0560">Oxidoreductase</keyword>
<proteinExistence type="inferred from homology"/>
<comment type="caution">
    <text evidence="7">The sequence shown here is derived from an EMBL/GenBank/DDBJ whole genome shotgun (WGS) entry which is preliminary data.</text>
</comment>
<keyword evidence="5" id="KW-0408">Iron</keyword>
<dbReference type="InterPro" id="IPR051323">
    <property type="entry name" value="AtsK-like"/>
</dbReference>
<dbReference type="OrthoDB" id="581608at2"/>
<sequence>MTDTAEAPASFRSGLRFGPQVAARVPDSWADEPYTRFEVIPKSPTIGAEIVGVDLTALDDETFADIHRALLEWKVLFFRDAGLDPESHAALGARWGELEFHPFLTNAPDRPTAVRFEKNDAVGGYENVWHSDVSWRAVPSLGSLLRAVEVPAAGGDTLWADMGAAYDCLPDDVKQRIDGMQAVHDWIDTFGALMTEEQREATRRDFPPSVHPVVRTHPETGRKTLYVNAIFTTELVGLDPAEGDALLEYLCRQADYPEYQCRWSWTRGDLAIWDNRATQHYATSDYHPQRRVMERITVIGDHPF</sequence>
<feature type="domain" description="TauD/TfdA-like" evidence="6">
    <location>
        <begin position="42"/>
        <end position="297"/>
    </location>
</feature>
<gene>
    <name evidence="7" type="ORF">BDK89_2715</name>
</gene>
<organism evidence="7 8">
    <name type="scientific">Ilumatobacter fluminis</name>
    <dbReference type="NCBI Taxonomy" id="467091"/>
    <lineage>
        <taxon>Bacteria</taxon>
        <taxon>Bacillati</taxon>
        <taxon>Actinomycetota</taxon>
        <taxon>Acidimicrobiia</taxon>
        <taxon>Acidimicrobiales</taxon>
        <taxon>Ilumatobacteraceae</taxon>
        <taxon>Ilumatobacter</taxon>
    </lineage>
</organism>
<evidence type="ECO:0000256" key="4">
    <source>
        <dbReference type="ARBA" id="ARBA00023002"/>
    </source>
</evidence>
<evidence type="ECO:0000256" key="2">
    <source>
        <dbReference type="ARBA" id="ARBA00022723"/>
    </source>
</evidence>
<dbReference type="RefSeq" id="WP_133869417.1">
    <property type="nucleotide sequence ID" value="NZ_SOAU01000001.1"/>
</dbReference>
<evidence type="ECO:0000313" key="7">
    <source>
        <dbReference type="EMBL" id="TDT17111.1"/>
    </source>
</evidence>
<dbReference type="EMBL" id="SOAU01000001">
    <property type="protein sequence ID" value="TDT17111.1"/>
    <property type="molecule type" value="Genomic_DNA"/>
</dbReference>
<keyword evidence="8" id="KW-1185">Reference proteome</keyword>
<name>A0A4R7I0Y3_9ACTN</name>
<dbReference type="InterPro" id="IPR003819">
    <property type="entry name" value="TauD/TfdA-like"/>
</dbReference>
<evidence type="ECO:0000313" key="8">
    <source>
        <dbReference type="Proteomes" id="UP000294558"/>
    </source>
</evidence>
<evidence type="ECO:0000256" key="5">
    <source>
        <dbReference type="ARBA" id="ARBA00023004"/>
    </source>
</evidence>
<dbReference type="PANTHER" id="PTHR30468:SF1">
    <property type="entry name" value="ALPHA-KETOGLUTARATE-DEPENDENT SULFONATE DIOXYGENASE"/>
    <property type="match status" value="1"/>
</dbReference>
<comment type="similarity">
    <text evidence="1">Belongs to the TfdA dioxygenase family.</text>
</comment>
<evidence type="ECO:0000256" key="3">
    <source>
        <dbReference type="ARBA" id="ARBA00022964"/>
    </source>
</evidence>
<dbReference type="GO" id="GO:0005737">
    <property type="term" value="C:cytoplasm"/>
    <property type="evidence" value="ECO:0007669"/>
    <property type="project" value="TreeGrafter"/>
</dbReference>
<dbReference type="Pfam" id="PF02668">
    <property type="entry name" value="TauD"/>
    <property type="match status" value="1"/>
</dbReference>
<dbReference type="AlphaFoldDB" id="A0A4R7I0Y3"/>
<dbReference type="InterPro" id="IPR042098">
    <property type="entry name" value="TauD-like_sf"/>
</dbReference>
<accession>A0A4R7I0Y3</accession>
<keyword evidence="3 7" id="KW-0223">Dioxygenase</keyword>
<protein>
    <submittedName>
        <fullName evidence="7">Taurine dioxygenase</fullName>
    </submittedName>
</protein>
<dbReference type="SUPFAM" id="SSF51197">
    <property type="entry name" value="Clavaminate synthase-like"/>
    <property type="match status" value="1"/>
</dbReference>
<dbReference type="GO" id="GO:0046872">
    <property type="term" value="F:metal ion binding"/>
    <property type="evidence" value="ECO:0007669"/>
    <property type="project" value="UniProtKB-KW"/>
</dbReference>
<dbReference type="Gene3D" id="3.60.130.10">
    <property type="entry name" value="Clavaminate synthase-like"/>
    <property type="match status" value="1"/>
</dbReference>
<dbReference type="GO" id="GO:0000908">
    <property type="term" value="F:taurine dioxygenase activity"/>
    <property type="evidence" value="ECO:0007669"/>
    <property type="project" value="TreeGrafter"/>
</dbReference>
<evidence type="ECO:0000259" key="6">
    <source>
        <dbReference type="Pfam" id="PF02668"/>
    </source>
</evidence>
<reference evidence="7 8" key="1">
    <citation type="submission" date="2019-03" db="EMBL/GenBank/DDBJ databases">
        <title>Sequencing the genomes of 1000 actinobacteria strains.</title>
        <authorList>
            <person name="Klenk H.-P."/>
        </authorList>
    </citation>
    <scope>NUCLEOTIDE SEQUENCE [LARGE SCALE GENOMIC DNA]</scope>
    <source>
        <strain evidence="7 8">DSM 18936</strain>
    </source>
</reference>
<dbReference type="GO" id="GO:0006790">
    <property type="term" value="P:sulfur compound metabolic process"/>
    <property type="evidence" value="ECO:0007669"/>
    <property type="project" value="TreeGrafter"/>
</dbReference>
<keyword evidence="2" id="KW-0479">Metal-binding</keyword>
<dbReference type="PANTHER" id="PTHR30468">
    <property type="entry name" value="ALPHA-KETOGLUTARATE-DEPENDENT SULFONATE DIOXYGENASE"/>
    <property type="match status" value="1"/>
</dbReference>